<evidence type="ECO:0008006" key="13">
    <source>
        <dbReference type="Google" id="ProtNLM"/>
    </source>
</evidence>
<keyword evidence="6" id="KW-0378">Hydrolase</keyword>
<dbReference type="Proteomes" id="UP000245793">
    <property type="component" value="Unassembled WGS sequence"/>
</dbReference>
<comment type="function">
    <text evidence="2">Purine nucleoside enzyme that catalyzes the phosphorolysis of adenosine and inosine nucleosides, yielding D-ribose 1-phosphate and the respective free bases, adenine and hypoxanthine. Also catalyzes the phosphorolysis of S-methyl-5'-thioadenosine into adenine and S-methyl-5-thio-alpha-D-ribose 1-phosphate. Also has adenosine deaminase activity.</text>
</comment>
<evidence type="ECO:0000256" key="2">
    <source>
        <dbReference type="ARBA" id="ARBA00003215"/>
    </source>
</evidence>
<evidence type="ECO:0000256" key="1">
    <source>
        <dbReference type="ARBA" id="ARBA00000553"/>
    </source>
</evidence>
<keyword evidence="7" id="KW-0862">Zinc</keyword>
<accession>A0A2U1E793</accession>
<keyword evidence="5" id="KW-0479">Metal-binding</keyword>
<dbReference type="EMBL" id="QEKV01000001">
    <property type="protein sequence ID" value="PVY95765.1"/>
    <property type="molecule type" value="Genomic_DNA"/>
</dbReference>
<evidence type="ECO:0000256" key="4">
    <source>
        <dbReference type="ARBA" id="ARBA00022679"/>
    </source>
</evidence>
<evidence type="ECO:0000256" key="3">
    <source>
        <dbReference type="ARBA" id="ARBA00007353"/>
    </source>
</evidence>
<dbReference type="InterPro" id="IPR038371">
    <property type="entry name" value="Cu_polyphenol_OxRdtase_sf"/>
</dbReference>
<reference evidence="11 12" key="1">
    <citation type="submission" date="2018-04" db="EMBL/GenBank/DDBJ databases">
        <title>Genomic Encyclopedia of Type Strains, Phase IV (KMG-IV): sequencing the most valuable type-strain genomes for metagenomic binning, comparative biology and taxonomic classification.</title>
        <authorList>
            <person name="Goeker M."/>
        </authorList>
    </citation>
    <scope>NUCLEOTIDE SEQUENCE [LARGE SCALE GENOMIC DNA]</scope>
    <source>
        <strain evidence="11 12">DSM 20705</strain>
    </source>
</reference>
<comment type="catalytic activity">
    <reaction evidence="10">
        <text>S-methyl-5'-thioadenosine + phosphate = 5-(methylsulfanyl)-alpha-D-ribose 1-phosphate + adenine</text>
        <dbReference type="Rhea" id="RHEA:11852"/>
        <dbReference type="ChEBI" id="CHEBI:16708"/>
        <dbReference type="ChEBI" id="CHEBI:17509"/>
        <dbReference type="ChEBI" id="CHEBI:43474"/>
        <dbReference type="ChEBI" id="CHEBI:58533"/>
        <dbReference type="EC" id="2.4.2.28"/>
    </reaction>
    <physiologicalReaction direction="left-to-right" evidence="10">
        <dbReference type="Rhea" id="RHEA:11853"/>
    </physiologicalReaction>
</comment>
<name>A0A2U1E793_9FIRM</name>
<evidence type="ECO:0000313" key="12">
    <source>
        <dbReference type="Proteomes" id="UP000245793"/>
    </source>
</evidence>
<keyword evidence="12" id="KW-1185">Reference proteome</keyword>
<comment type="caution">
    <text evidence="11">The sequence shown here is derived from an EMBL/GenBank/DDBJ whole genome shotgun (WGS) entry which is preliminary data.</text>
</comment>
<dbReference type="GO" id="GO:0017061">
    <property type="term" value="F:S-methyl-5-thioadenosine phosphorylase activity"/>
    <property type="evidence" value="ECO:0007669"/>
    <property type="project" value="UniProtKB-EC"/>
</dbReference>
<gene>
    <name evidence="11" type="ORF">C7381_101294</name>
</gene>
<dbReference type="InterPro" id="IPR011324">
    <property type="entry name" value="Cytotoxic_necrot_fac-like_cat"/>
</dbReference>
<organism evidence="11 12">
    <name type="scientific">Ezakiella coagulans</name>
    <dbReference type="NCBI Taxonomy" id="46507"/>
    <lineage>
        <taxon>Bacteria</taxon>
        <taxon>Bacillati</taxon>
        <taxon>Bacillota</taxon>
        <taxon>Tissierellia</taxon>
        <taxon>Ezakiella</taxon>
    </lineage>
</organism>
<evidence type="ECO:0000256" key="8">
    <source>
        <dbReference type="ARBA" id="ARBA00047989"/>
    </source>
</evidence>
<evidence type="ECO:0000256" key="10">
    <source>
        <dbReference type="ARBA" id="ARBA00049893"/>
    </source>
</evidence>
<keyword evidence="4" id="KW-0808">Transferase</keyword>
<dbReference type="Gene3D" id="3.60.140.10">
    <property type="entry name" value="CNF1/YfiH-like putative cysteine hydrolases"/>
    <property type="match status" value="1"/>
</dbReference>
<dbReference type="AlphaFoldDB" id="A0A2U1E793"/>
<dbReference type="SUPFAM" id="SSF64438">
    <property type="entry name" value="CNF1/YfiH-like putative cysteine hydrolases"/>
    <property type="match status" value="1"/>
</dbReference>
<dbReference type="InterPro" id="IPR003730">
    <property type="entry name" value="Cu_polyphenol_OxRdtase"/>
</dbReference>
<sequence length="234" mass="27478">MLCNFLKPIKIKDKTFYEKEFSDSSRLLMTGIDFNFRKYNLKNTNKFLKFYEISEKKIAKTYQKHTKNVVVNPHPGEYYNVDGFVTSSTPIMIVTADCIPILLKGKKRAGLVHAGWRGVQKRIYFEAINKMNEDKKDIKAYLLPSISKPSFQVGEDFMDEFKGKYGFRNFATKDKVEGKYLYDLKSFVKFELINFGIKPENIFIEDIDTYCDTHFHSYRREGKDYGLNAIFYIV</sequence>
<dbReference type="GO" id="GO:0005507">
    <property type="term" value="F:copper ion binding"/>
    <property type="evidence" value="ECO:0007669"/>
    <property type="project" value="TreeGrafter"/>
</dbReference>
<proteinExistence type="inferred from homology"/>
<evidence type="ECO:0000313" key="11">
    <source>
        <dbReference type="EMBL" id="PVY95765.1"/>
    </source>
</evidence>
<evidence type="ECO:0000256" key="6">
    <source>
        <dbReference type="ARBA" id="ARBA00022801"/>
    </source>
</evidence>
<evidence type="ECO:0000256" key="7">
    <source>
        <dbReference type="ARBA" id="ARBA00022833"/>
    </source>
</evidence>
<evidence type="ECO:0000256" key="5">
    <source>
        <dbReference type="ARBA" id="ARBA00022723"/>
    </source>
</evidence>
<dbReference type="PANTHER" id="PTHR30616">
    <property type="entry name" value="UNCHARACTERIZED PROTEIN YFIH"/>
    <property type="match status" value="1"/>
</dbReference>
<dbReference type="PANTHER" id="PTHR30616:SF2">
    <property type="entry name" value="PURINE NUCLEOSIDE PHOSPHORYLASE LACC1"/>
    <property type="match status" value="1"/>
</dbReference>
<comment type="catalytic activity">
    <reaction evidence="1">
        <text>inosine + phosphate = alpha-D-ribose 1-phosphate + hypoxanthine</text>
        <dbReference type="Rhea" id="RHEA:27646"/>
        <dbReference type="ChEBI" id="CHEBI:17368"/>
        <dbReference type="ChEBI" id="CHEBI:17596"/>
        <dbReference type="ChEBI" id="CHEBI:43474"/>
        <dbReference type="ChEBI" id="CHEBI:57720"/>
        <dbReference type="EC" id="2.4.2.1"/>
    </reaction>
    <physiologicalReaction direction="left-to-right" evidence="1">
        <dbReference type="Rhea" id="RHEA:27647"/>
    </physiologicalReaction>
</comment>
<dbReference type="CDD" id="cd16833">
    <property type="entry name" value="YfiH"/>
    <property type="match status" value="1"/>
</dbReference>
<comment type="similarity">
    <text evidence="3">Belongs to the purine nucleoside phosphorylase YfiH/LACC1 family.</text>
</comment>
<dbReference type="GO" id="GO:0016787">
    <property type="term" value="F:hydrolase activity"/>
    <property type="evidence" value="ECO:0007669"/>
    <property type="project" value="UniProtKB-KW"/>
</dbReference>
<evidence type="ECO:0000256" key="9">
    <source>
        <dbReference type="ARBA" id="ARBA00048968"/>
    </source>
</evidence>
<protein>
    <recommendedName>
        <fullName evidence="13">Purine nucleoside phosphorylase</fullName>
    </recommendedName>
</protein>
<dbReference type="Pfam" id="PF02578">
    <property type="entry name" value="Cu-oxidase_4"/>
    <property type="match status" value="1"/>
</dbReference>
<comment type="catalytic activity">
    <reaction evidence="8">
        <text>adenosine + H2O + H(+) = inosine + NH4(+)</text>
        <dbReference type="Rhea" id="RHEA:24408"/>
        <dbReference type="ChEBI" id="CHEBI:15377"/>
        <dbReference type="ChEBI" id="CHEBI:15378"/>
        <dbReference type="ChEBI" id="CHEBI:16335"/>
        <dbReference type="ChEBI" id="CHEBI:17596"/>
        <dbReference type="ChEBI" id="CHEBI:28938"/>
        <dbReference type="EC" id="3.5.4.4"/>
    </reaction>
    <physiologicalReaction direction="left-to-right" evidence="8">
        <dbReference type="Rhea" id="RHEA:24409"/>
    </physiologicalReaction>
</comment>
<comment type="catalytic activity">
    <reaction evidence="9">
        <text>adenosine + phosphate = alpha-D-ribose 1-phosphate + adenine</text>
        <dbReference type="Rhea" id="RHEA:27642"/>
        <dbReference type="ChEBI" id="CHEBI:16335"/>
        <dbReference type="ChEBI" id="CHEBI:16708"/>
        <dbReference type="ChEBI" id="CHEBI:43474"/>
        <dbReference type="ChEBI" id="CHEBI:57720"/>
        <dbReference type="EC" id="2.4.2.1"/>
    </reaction>
    <physiologicalReaction direction="left-to-right" evidence="9">
        <dbReference type="Rhea" id="RHEA:27643"/>
    </physiologicalReaction>
</comment>